<evidence type="ECO:0000259" key="2">
    <source>
        <dbReference type="PROSITE" id="PS50943"/>
    </source>
</evidence>
<proteinExistence type="predicted"/>
<dbReference type="Pfam" id="PF01381">
    <property type="entry name" value="HTH_3"/>
    <property type="match status" value="1"/>
</dbReference>
<dbReference type="PANTHER" id="PTHR37512:SF1">
    <property type="entry name" value="NADR_TTD14 AAA DOMAIN-CONTAINING PROTEIN"/>
    <property type="match status" value="1"/>
</dbReference>
<dbReference type="GO" id="GO:0009435">
    <property type="term" value="P:NAD+ biosynthetic process"/>
    <property type="evidence" value="ECO:0007669"/>
    <property type="project" value="InterPro"/>
</dbReference>
<feature type="binding site" evidence="1">
    <location>
        <begin position="204"/>
        <end position="206"/>
    </location>
    <ligand>
        <name>NAD(+)</name>
        <dbReference type="ChEBI" id="CHEBI:57540"/>
        <label>1</label>
    </ligand>
</feature>
<dbReference type="RefSeq" id="WP_078002811.1">
    <property type="nucleotide sequence ID" value="NZ_MRUL01000006.1"/>
</dbReference>
<feature type="binding site" evidence="1">
    <location>
        <position position="104"/>
    </location>
    <ligand>
        <name>NAD(+)</name>
        <dbReference type="ChEBI" id="CHEBI:57540"/>
        <label>1</label>
    </ligand>
</feature>
<keyword evidence="3" id="KW-0418">Kinase</keyword>
<dbReference type="GO" id="GO:0050262">
    <property type="term" value="F:ribosylnicotinamide kinase activity"/>
    <property type="evidence" value="ECO:0007669"/>
    <property type="project" value="InterPro"/>
</dbReference>
<accession>A0A1S8YMQ2</accession>
<dbReference type="InterPro" id="IPR006417">
    <property type="entry name" value="NadR_NMN_Atrans"/>
</dbReference>
<comment type="caution">
    <text evidence="3">The sequence shown here is derived from an EMBL/GenBank/DDBJ whole genome shotgun (WGS) entry which is preliminary data.</text>
</comment>
<dbReference type="InterPro" id="IPR016429">
    <property type="entry name" value="NAD_NadR"/>
</dbReference>
<dbReference type="AlphaFoldDB" id="A0A1S8YMQ2"/>
<dbReference type="Gene3D" id="1.10.260.40">
    <property type="entry name" value="lambda repressor-like DNA-binding domains"/>
    <property type="match status" value="1"/>
</dbReference>
<dbReference type="EMBL" id="MRUL01000006">
    <property type="protein sequence ID" value="OON40026.1"/>
    <property type="molecule type" value="Genomic_DNA"/>
</dbReference>
<sequence>MSSFDYLKTAIRQQGHTLQQVAEASGMTKGYLSQLLNAKIKSPSAQKLEALHRFLGLEFPRREKTVGVVFGKFYPLHTGHIYLIQRAASQVDELHIIMGYDEPRDLQLFENSAMSQQPTISDRLRWLLQTFKYQKNIHIHSFNEQGMEPYPHGWDVWSEGISAFMTVKGISVDRVYTSEEGDAPQFRRWLGIDAVVIDPQRSFMNISGAQIRHSPFRYWEYIPTEVKPFFVRTVAILGGESSGKSTLVNKLANIFNTTSAWEYGRDYVFSHLGGDEMALQYSDYDKIALGQAQYIDFAVKYANRVAFVDTDFVTTQAFCKKYEGREHPFVQALIDEYRFDLVILVENNVPWVADGLRSLGSSVDRKEFQALLVRLLEENHIAYRHVTEDDYDRRFMRCIELVREMLGESTGQ</sequence>
<dbReference type="NCBIfam" id="NF005988">
    <property type="entry name" value="PRK08099.1"/>
    <property type="match status" value="1"/>
</dbReference>
<dbReference type="CDD" id="cd02019">
    <property type="entry name" value="NK"/>
    <property type="match status" value="1"/>
</dbReference>
<dbReference type="Pfam" id="PF13521">
    <property type="entry name" value="AAA_28"/>
    <property type="match status" value="1"/>
</dbReference>
<keyword evidence="1" id="KW-0547">Nucleotide-binding</keyword>
<feature type="binding site" evidence="1">
    <location>
        <begin position="144"/>
        <end position="157"/>
    </location>
    <ligand>
        <name>NAD(+)</name>
        <dbReference type="ChEBI" id="CHEBI:57540"/>
        <label>1</label>
    </ligand>
</feature>
<dbReference type="Gene3D" id="3.40.50.620">
    <property type="entry name" value="HUPs"/>
    <property type="match status" value="1"/>
</dbReference>
<dbReference type="Gene3D" id="3.40.50.300">
    <property type="entry name" value="P-loop containing nucleotide triphosphate hydrolases"/>
    <property type="match status" value="1"/>
</dbReference>
<dbReference type="InterPro" id="IPR010982">
    <property type="entry name" value="Lambda_DNA-bd_dom_sf"/>
</dbReference>
<keyword evidence="3" id="KW-0548">Nucleotidyltransferase</keyword>
<keyword evidence="3" id="KW-0808">Transferase</keyword>
<dbReference type="PIRSF" id="PIRSF004776">
    <property type="entry name" value="NadR_NMNAT/RNK"/>
    <property type="match status" value="1"/>
</dbReference>
<evidence type="ECO:0000256" key="1">
    <source>
        <dbReference type="PIRSR" id="PIRSR004776-1"/>
    </source>
</evidence>
<dbReference type="NCBIfam" id="TIGR00125">
    <property type="entry name" value="cyt_tran_rel"/>
    <property type="match status" value="1"/>
</dbReference>
<protein>
    <submittedName>
        <fullName evidence="3">Trifunctional nicotinamide-nucleotide adenylyltransferase/ribosylnicotinamide kinase/transcriptional regulator NadR</fullName>
    </submittedName>
</protein>
<dbReference type="PANTHER" id="PTHR37512">
    <property type="entry name" value="TRIFUNCTIONAL NAD BIOSYNTHESIS/REGULATOR PROTEIN NADR"/>
    <property type="match status" value="1"/>
</dbReference>
<feature type="binding site" evidence="1">
    <location>
        <begin position="177"/>
        <end position="179"/>
    </location>
    <ligand>
        <name>NAD(+)</name>
        <dbReference type="ChEBI" id="CHEBI:57540"/>
        <label>1</label>
    </ligand>
</feature>
<name>A0A1S8YMQ2_9GAMM</name>
<keyword evidence="4" id="KW-1185">Reference proteome</keyword>
<dbReference type="SUPFAM" id="SSF52540">
    <property type="entry name" value="P-loop containing nucleoside triphosphate hydrolases"/>
    <property type="match status" value="1"/>
</dbReference>
<dbReference type="InterPro" id="IPR038727">
    <property type="entry name" value="NadR/Ttd14_AAA_dom"/>
</dbReference>
<dbReference type="OrthoDB" id="3249147at2"/>
<dbReference type="NCBIfam" id="TIGR01526">
    <property type="entry name" value="nadR_NMN_Atrans"/>
    <property type="match status" value="1"/>
</dbReference>
<dbReference type="Pfam" id="PF01467">
    <property type="entry name" value="CTP_transf_like"/>
    <property type="match status" value="1"/>
</dbReference>
<dbReference type="InterPro" id="IPR014729">
    <property type="entry name" value="Rossmann-like_a/b/a_fold"/>
</dbReference>
<dbReference type="InterPro" id="IPR001387">
    <property type="entry name" value="Cro/C1-type_HTH"/>
</dbReference>
<dbReference type="SMART" id="SM00530">
    <property type="entry name" value="HTH_XRE"/>
    <property type="match status" value="1"/>
</dbReference>
<dbReference type="GO" id="GO:0000166">
    <property type="term" value="F:nucleotide binding"/>
    <property type="evidence" value="ECO:0007669"/>
    <property type="project" value="UniProtKB-KW"/>
</dbReference>
<dbReference type="FunFam" id="3.40.50.300:FF:000672">
    <property type="entry name" value="Trifunctional nicotinamide-nucleotide adenylyltransferase/ribosylnicotinamide kinase/transcriptional regulator NadR"/>
    <property type="match status" value="1"/>
</dbReference>
<feature type="binding site" evidence="1">
    <location>
        <position position="77"/>
    </location>
    <ligand>
        <name>NAD(+)</name>
        <dbReference type="ChEBI" id="CHEBI:57540"/>
        <label>1</label>
    </ligand>
</feature>
<evidence type="ECO:0000313" key="4">
    <source>
        <dbReference type="Proteomes" id="UP000190667"/>
    </source>
</evidence>
<dbReference type="SUPFAM" id="SSF52374">
    <property type="entry name" value="Nucleotidylyl transferase"/>
    <property type="match status" value="1"/>
</dbReference>
<feature type="binding site" evidence="1">
    <location>
        <begin position="259"/>
        <end position="261"/>
    </location>
    <ligand>
        <name>NAD(+)</name>
        <dbReference type="ChEBI" id="CHEBI:57540"/>
        <label>2</label>
    </ligand>
</feature>
<dbReference type="InterPro" id="IPR027417">
    <property type="entry name" value="P-loop_NTPase"/>
</dbReference>
<reference evidence="3 4" key="1">
    <citation type="submission" date="2016-12" db="EMBL/GenBank/DDBJ databases">
        <title>Izhakiella australiana sp. nov. of genus Izhakiella isolated from Australian desert.</title>
        <authorList>
            <person name="Ji M."/>
        </authorList>
    </citation>
    <scope>NUCLEOTIDE SEQUENCE [LARGE SCALE GENOMIC DNA]</scope>
    <source>
        <strain evidence="3 4">D4N98</strain>
    </source>
</reference>
<gene>
    <name evidence="3" type="ORF">BTJ39_11365</name>
</gene>
<dbReference type="InterPro" id="IPR004821">
    <property type="entry name" value="Cyt_trans-like"/>
</dbReference>
<dbReference type="InterPro" id="IPR052735">
    <property type="entry name" value="NAD_biosynth-regulator"/>
</dbReference>
<dbReference type="FunFam" id="3.40.50.620:FF:000091">
    <property type="entry name" value="Trifunctional nicotinamide-nucleotide adenylyltransferase/ribosylnicotinamide kinase/transcriptional regulator NadR"/>
    <property type="match status" value="1"/>
</dbReference>
<evidence type="ECO:0000313" key="3">
    <source>
        <dbReference type="EMBL" id="OON40026.1"/>
    </source>
</evidence>
<dbReference type="PROSITE" id="PS50943">
    <property type="entry name" value="HTH_CROC1"/>
    <property type="match status" value="1"/>
</dbReference>
<dbReference type="GO" id="GO:0000309">
    <property type="term" value="F:nicotinamide-nucleotide adenylyltransferase activity"/>
    <property type="evidence" value="ECO:0007669"/>
    <property type="project" value="InterPro"/>
</dbReference>
<dbReference type="GO" id="GO:0003677">
    <property type="term" value="F:DNA binding"/>
    <property type="evidence" value="ECO:0007669"/>
    <property type="project" value="InterPro"/>
</dbReference>
<feature type="binding site" evidence="1">
    <location>
        <begin position="70"/>
        <end position="73"/>
    </location>
    <ligand>
        <name>NAD(+)</name>
        <dbReference type="ChEBI" id="CHEBI:57540"/>
        <label>1</label>
    </ligand>
</feature>
<organism evidence="3 4">
    <name type="scientific">Izhakiella australiensis</name>
    <dbReference type="NCBI Taxonomy" id="1926881"/>
    <lineage>
        <taxon>Bacteria</taxon>
        <taxon>Pseudomonadati</taxon>
        <taxon>Pseudomonadota</taxon>
        <taxon>Gammaproteobacteria</taxon>
        <taxon>Enterobacterales</taxon>
        <taxon>Erwiniaceae</taxon>
        <taxon>Izhakiella</taxon>
    </lineage>
</organism>
<feature type="domain" description="HTH cro/C1-type" evidence="2">
    <location>
        <begin position="7"/>
        <end position="62"/>
    </location>
</feature>
<dbReference type="SUPFAM" id="SSF47413">
    <property type="entry name" value="lambda repressor-like DNA-binding domains"/>
    <property type="match status" value="1"/>
</dbReference>
<dbReference type="CDD" id="cd00093">
    <property type="entry name" value="HTH_XRE"/>
    <property type="match status" value="1"/>
</dbReference>
<dbReference type="STRING" id="1926881.BTJ39_11365"/>
<dbReference type="Proteomes" id="UP000190667">
    <property type="component" value="Unassembled WGS sequence"/>
</dbReference>